<feature type="binding site" evidence="5">
    <location>
        <position position="85"/>
    </location>
    <ligand>
        <name>Mn(2+)</name>
        <dbReference type="ChEBI" id="CHEBI:29035"/>
    </ligand>
</feature>
<dbReference type="GO" id="GO:0004784">
    <property type="term" value="F:superoxide dismutase activity"/>
    <property type="evidence" value="ECO:0007669"/>
    <property type="project" value="UniProtKB-EC"/>
</dbReference>
<keyword evidence="4 6" id="KW-0560">Oxidoreductase</keyword>
<dbReference type="SUPFAM" id="SSF46609">
    <property type="entry name" value="Fe,Mn superoxide dismutase (SOD), N-terminal domain"/>
    <property type="match status" value="1"/>
</dbReference>
<comment type="catalytic activity">
    <reaction evidence="6">
        <text>2 superoxide + 2 H(+) = H2O2 + O2</text>
        <dbReference type="Rhea" id="RHEA:20696"/>
        <dbReference type="ChEBI" id="CHEBI:15378"/>
        <dbReference type="ChEBI" id="CHEBI:15379"/>
        <dbReference type="ChEBI" id="CHEBI:16240"/>
        <dbReference type="ChEBI" id="CHEBI:18421"/>
        <dbReference type="EC" id="1.15.1.1"/>
    </reaction>
</comment>
<organism evidence="9 10">
    <name type="scientific">Candidatus Magasanikbacteria bacterium RIFCSPLOWO2_12_FULL_43_12</name>
    <dbReference type="NCBI Taxonomy" id="1798692"/>
    <lineage>
        <taxon>Bacteria</taxon>
        <taxon>Candidatus Magasanikiibacteriota</taxon>
    </lineage>
</organism>
<dbReference type="PIRSF" id="PIRSF000349">
    <property type="entry name" value="SODismutase"/>
    <property type="match status" value="1"/>
</dbReference>
<dbReference type="PANTHER" id="PTHR43595:SF2">
    <property type="entry name" value="SMALL RIBOSOMAL SUBUNIT PROTEIN MS42"/>
    <property type="match status" value="1"/>
</dbReference>
<dbReference type="PANTHER" id="PTHR43595">
    <property type="entry name" value="37S RIBOSOMAL PROTEIN S26, MITOCHONDRIAL"/>
    <property type="match status" value="1"/>
</dbReference>
<evidence type="ECO:0000256" key="1">
    <source>
        <dbReference type="ARBA" id="ARBA00008714"/>
    </source>
</evidence>
<evidence type="ECO:0000259" key="7">
    <source>
        <dbReference type="Pfam" id="PF00081"/>
    </source>
</evidence>
<dbReference type="InterPro" id="IPR019831">
    <property type="entry name" value="Mn/Fe_SOD_N"/>
</dbReference>
<dbReference type="EC" id="1.15.1.1" evidence="2 6"/>
<protein>
    <recommendedName>
        <fullName evidence="2 6">Superoxide dismutase</fullName>
        <ecNumber evidence="2 6">1.15.1.1</ecNumber>
    </recommendedName>
</protein>
<feature type="domain" description="Manganese/iron superoxide dismutase N-terminal" evidence="7">
    <location>
        <begin position="4"/>
        <end position="92"/>
    </location>
</feature>
<gene>
    <name evidence="9" type="ORF">A3G00_03475</name>
</gene>
<evidence type="ECO:0000313" key="9">
    <source>
        <dbReference type="EMBL" id="OGH73940.1"/>
    </source>
</evidence>
<dbReference type="InterPro" id="IPR036314">
    <property type="entry name" value="SOD_C_sf"/>
</dbReference>
<dbReference type="GO" id="GO:0046872">
    <property type="term" value="F:metal ion binding"/>
    <property type="evidence" value="ECO:0007669"/>
    <property type="project" value="UniProtKB-KW"/>
</dbReference>
<name>A0A1F6MR03_9BACT</name>
<reference evidence="9 10" key="1">
    <citation type="journal article" date="2016" name="Nat. Commun.">
        <title>Thousands of microbial genomes shed light on interconnected biogeochemical processes in an aquifer system.</title>
        <authorList>
            <person name="Anantharaman K."/>
            <person name="Brown C.T."/>
            <person name="Hug L.A."/>
            <person name="Sharon I."/>
            <person name="Castelle C.J."/>
            <person name="Probst A.J."/>
            <person name="Thomas B.C."/>
            <person name="Singh A."/>
            <person name="Wilkins M.J."/>
            <person name="Karaoz U."/>
            <person name="Brodie E.L."/>
            <person name="Williams K.H."/>
            <person name="Hubbard S.S."/>
            <person name="Banfield J.F."/>
        </authorList>
    </citation>
    <scope>NUCLEOTIDE SEQUENCE [LARGE SCALE GENOMIC DNA]</scope>
</reference>
<proteinExistence type="inferred from homology"/>
<dbReference type="STRING" id="1798692.A3G00_03475"/>
<evidence type="ECO:0000256" key="6">
    <source>
        <dbReference type="RuleBase" id="RU000414"/>
    </source>
</evidence>
<dbReference type="Pfam" id="PF02777">
    <property type="entry name" value="Sod_Fe_C"/>
    <property type="match status" value="1"/>
</dbReference>
<dbReference type="PRINTS" id="PR01703">
    <property type="entry name" value="MNSODISMTASE"/>
</dbReference>
<dbReference type="InterPro" id="IPR001189">
    <property type="entry name" value="Mn/Fe_SOD"/>
</dbReference>
<accession>A0A1F6MR03</accession>
<dbReference type="InterPro" id="IPR019832">
    <property type="entry name" value="Mn/Fe_SOD_C"/>
</dbReference>
<evidence type="ECO:0000256" key="3">
    <source>
        <dbReference type="ARBA" id="ARBA00022723"/>
    </source>
</evidence>
<sequence>MNNFDLQPLHYSYDALEPYLDAKTLEIHYTKHHQAYRDNFVKILEKYPALLKKTPEDILRELNNLKVEETDRIKIKNHGGGFVNHNIFWSVMGLKKEIDEKLIKKITETFGSVEQFKQLFNQTAIGHFGSGWVWLVEDEKNQLKIYSLPNQDSPLTLGHTPILTLDIWEHAYYLKYQNRRAEYVENWWNVVKTV</sequence>
<dbReference type="SUPFAM" id="SSF54719">
    <property type="entry name" value="Fe,Mn superoxide dismutase (SOD), C-terminal domain"/>
    <property type="match status" value="1"/>
</dbReference>
<evidence type="ECO:0000256" key="5">
    <source>
        <dbReference type="PIRSR" id="PIRSR000349-1"/>
    </source>
</evidence>
<dbReference type="Gene3D" id="3.55.40.20">
    <property type="entry name" value="Iron/manganese superoxide dismutase, C-terminal domain"/>
    <property type="match status" value="1"/>
</dbReference>
<keyword evidence="3 5" id="KW-0479">Metal-binding</keyword>
<dbReference type="Proteomes" id="UP000178347">
    <property type="component" value="Unassembled WGS sequence"/>
</dbReference>
<dbReference type="GO" id="GO:0005737">
    <property type="term" value="C:cytoplasm"/>
    <property type="evidence" value="ECO:0007669"/>
    <property type="project" value="TreeGrafter"/>
</dbReference>
<dbReference type="InterPro" id="IPR036324">
    <property type="entry name" value="Mn/Fe_SOD_N_sf"/>
</dbReference>
<dbReference type="EMBL" id="MFQN01000033">
    <property type="protein sequence ID" value="OGH73940.1"/>
    <property type="molecule type" value="Genomic_DNA"/>
</dbReference>
<dbReference type="Gene3D" id="1.10.287.990">
    <property type="entry name" value="Fe,Mn superoxide dismutase (SOD) domain"/>
    <property type="match status" value="1"/>
</dbReference>
<dbReference type="Pfam" id="PF00081">
    <property type="entry name" value="Sod_Fe_N"/>
    <property type="match status" value="1"/>
</dbReference>
<comment type="similarity">
    <text evidence="1 6">Belongs to the iron/manganese superoxide dismutase family.</text>
</comment>
<dbReference type="AlphaFoldDB" id="A0A1F6MR03"/>
<evidence type="ECO:0000256" key="2">
    <source>
        <dbReference type="ARBA" id="ARBA00012682"/>
    </source>
</evidence>
<feature type="binding site" evidence="5">
    <location>
        <position position="170"/>
    </location>
    <ligand>
        <name>Mn(2+)</name>
        <dbReference type="ChEBI" id="CHEBI:29035"/>
    </ligand>
</feature>
<dbReference type="FunFam" id="3.55.40.20:FF:000004">
    <property type="entry name" value="Superoxide dismutase [Fe]"/>
    <property type="match status" value="1"/>
</dbReference>
<feature type="binding site" evidence="5">
    <location>
        <position position="166"/>
    </location>
    <ligand>
        <name>Mn(2+)</name>
        <dbReference type="ChEBI" id="CHEBI:29035"/>
    </ligand>
</feature>
<dbReference type="InterPro" id="IPR019833">
    <property type="entry name" value="Mn/Fe_SOD_BS"/>
</dbReference>
<evidence type="ECO:0000256" key="4">
    <source>
        <dbReference type="ARBA" id="ARBA00023002"/>
    </source>
</evidence>
<evidence type="ECO:0000259" key="8">
    <source>
        <dbReference type="Pfam" id="PF02777"/>
    </source>
</evidence>
<dbReference type="PROSITE" id="PS00088">
    <property type="entry name" value="SOD_MN"/>
    <property type="match status" value="1"/>
</dbReference>
<comment type="caution">
    <text evidence="9">The sequence shown here is derived from an EMBL/GenBank/DDBJ whole genome shotgun (WGS) entry which is preliminary data.</text>
</comment>
<comment type="function">
    <text evidence="6">Destroys radicals which are normally produced within the cells and which are toxic to biological systems.</text>
</comment>
<feature type="domain" description="Manganese/iron superoxide dismutase C-terminal" evidence="8">
    <location>
        <begin position="100"/>
        <end position="192"/>
    </location>
</feature>
<evidence type="ECO:0000313" key="10">
    <source>
        <dbReference type="Proteomes" id="UP000178347"/>
    </source>
</evidence>
<feature type="binding site" evidence="5">
    <location>
        <position position="28"/>
    </location>
    <ligand>
        <name>Mn(2+)</name>
        <dbReference type="ChEBI" id="CHEBI:29035"/>
    </ligand>
</feature>